<reference evidence="1" key="5">
    <citation type="journal article" date="2021" name="G3 (Bethesda)">
        <title>Aegilops tauschii genome assembly Aet v5.0 features greater sequence contiguity and improved annotation.</title>
        <authorList>
            <person name="Wang L."/>
            <person name="Zhu T."/>
            <person name="Rodriguez J.C."/>
            <person name="Deal K.R."/>
            <person name="Dubcovsky J."/>
            <person name="McGuire P.E."/>
            <person name="Lux T."/>
            <person name="Spannagl M."/>
            <person name="Mayer K.F.X."/>
            <person name="Baldrich P."/>
            <person name="Meyers B.C."/>
            <person name="Huo N."/>
            <person name="Gu Y.Q."/>
            <person name="Zhou H."/>
            <person name="Devos K.M."/>
            <person name="Bennetzen J.L."/>
            <person name="Unver T."/>
            <person name="Budak H."/>
            <person name="Gulick P.J."/>
            <person name="Galiba G."/>
            <person name="Kalapos B."/>
            <person name="Nelson D.R."/>
            <person name="Li P."/>
            <person name="You F.M."/>
            <person name="Luo M.C."/>
            <person name="Dvorak J."/>
        </authorList>
    </citation>
    <scope>NUCLEOTIDE SEQUENCE [LARGE SCALE GENOMIC DNA]</scope>
    <source>
        <strain evidence="1">cv. AL8/78</strain>
    </source>
</reference>
<name>A0A452YW28_AEGTS</name>
<evidence type="ECO:0000313" key="2">
    <source>
        <dbReference type="Proteomes" id="UP000015105"/>
    </source>
</evidence>
<evidence type="ECO:0000313" key="1">
    <source>
        <dbReference type="EnsemblPlants" id="AET1Gv20551600.1"/>
    </source>
</evidence>
<reference evidence="1" key="4">
    <citation type="submission" date="2019-03" db="UniProtKB">
        <authorList>
            <consortium name="EnsemblPlants"/>
        </authorList>
    </citation>
    <scope>IDENTIFICATION</scope>
</reference>
<keyword evidence="2" id="KW-1185">Reference proteome</keyword>
<dbReference type="AlphaFoldDB" id="A0A452YW28"/>
<dbReference type="EnsemblPlants" id="AET1Gv20551600.1">
    <property type="protein sequence ID" value="AET1Gv20551600.1"/>
    <property type="gene ID" value="AET1Gv20551600"/>
</dbReference>
<organism evidence="1 2">
    <name type="scientific">Aegilops tauschii subsp. strangulata</name>
    <name type="common">Goatgrass</name>
    <dbReference type="NCBI Taxonomy" id="200361"/>
    <lineage>
        <taxon>Eukaryota</taxon>
        <taxon>Viridiplantae</taxon>
        <taxon>Streptophyta</taxon>
        <taxon>Embryophyta</taxon>
        <taxon>Tracheophyta</taxon>
        <taxon>Spermatophyta</taxon>
        <taxon>Magnoliopsida</taxon>
        <taxon>Liliopsida</taxon>
        <taxon>Poales</taxon>
        <taxon>Poaceae</taxon>
        <taxon>BOP clade</taxon>
        <taxon>Pooideae</taxon>
        <taxon>Triticodae</taxon>
        <taxon>Triticeae</taxon>
        <taxon>Triticinae</taxon>
        <taxon>Aegilops</taxon>
    </lineage>
</organism>
<reference evidence="2" key="2">
    <citation type="journal article" date="2017" name="Nat. Plants">
        <title>The Aegilops tauschii genome reveals multiple impacts of transposons.</title>
        <authorList>
            <person name="Zhao G."/>
            <person name="Zou C."/>
            <person name="Li K."/>
            <person name="Wang K."/>
            <person name="Li T."/>
            <person name="Gao L."/>
            <person name="Zhang X."/>
            <person name="Wang H."/>
            <person name="Yang Z."/>
            <person name="Liu X."/>
            <person name="Jiang W."/>
            <person name="Mao L."/>
            <person name="Kong X."/>
            <person name="Jiao Y."/>
            <person name="Jia J."/>
        </authorList>
    </citation>
    <scope>NUCLEOTIDE SEQUENCE [LARGE SCALE GENOMIC DNA]</scope>
    <source>
        <strain evidence="2">cv. AL8/78</strain>
    </source>
</reference>
<reference evidence="2" key="1">
    <citation type="journal article" date="2014" name="Science">
        <title>Ancient hybridizations among the ancestral genomes of bread wheat.</title>
        <authorList>
            <consortium name="International Wheat Genome Sequencing Consortium,"/>
            <person name="Marcussen T."/>
            <person name="Sandve S.R."/>
            <person name="Heier L."/>
            <person name="Spannagl M."/>
            <person name="Pfeifer M."/>
            <person name="Jakobsen K.S."/>
            <person name="Wulff B.B."/>
            <person name="Steuernagel B."/>
            <person name="Mayer K.F."/>
            <person name="Olsen O.A."/>
        </authorList>
    </citation>
    <scope>NUCLEOTIDE SEQUENCE [LARGE SCALE GENOMIC DNA]</scope>
    <source>
        <strain evidence="2">cv. AL8/78</strain>
    </source>
</reference>
<reference evidence="1" key="3">
    <citation type="journal article" date="2017" name="Nature">
        <title>Genome sequence of the progenitor of the wheat D genome Aegilops tauschii.</title>
        <authorList>
            <person name="Luo M.C."/>
            <person name="Gu Y.Q."/>
            <person name="Puiu D."/>
            <person name="Wang H."/>
            <person name="Twardziok S.O."/>
            <person name="Deal K.R."/>
            <person name="Huo N."/>
            <person name="Zhu T."/>
            <person name="Wang L."/>
            <person name="Wang Y."/>
            <person name="McGuire P.E."/>
            <person name="Liu S."/>
            <person name="Long H."/>
            <person name="Ramasamy R.K."/>
            <person name="Rodriguez J.C."/>
            <person name="Van S.L."/>
            <person name="Yuan L."/>
            <person name="Wang Z."/>
            <person name="Xia Z."/>
            <person name="Xiao L."/>
            <person name="Anderson O.D."/>
            <person name="Ouyang S."/>
            <person name="Liang Y."/>
            <person name="Zimin A.V."/>
            <person name="Pertea G."/>
            <person name="Qi P."/>
            <person name="Bennetzen J.L."/>
            <person name="Dai X."/>
            <person name="Dawson M.W."/>
            <person name="Muller H.G."/>
            <person name="Kugler K."/>
            <person name="Rivarola-Duarte L."/>
            <person name="Spannagl M."/>
            <person name="Mayer K.F.X."/>
            <person name="Lu F.H."/>
            <person name="Bevan M.W."/>
            <person name="Leroy P."/>
            <person name="Li P."/>
            <person name="You F.M."/>
            <person name="Sun Q."/>
            <person name="Liu Z."/>
            <person name="Lyons E."/>
            <person name="Wicker T."/>
            <person name="Salzberg S.L."/>
            <person name="Devos K.M."/>
            <person name="Dvorak J."/>
        </authorList>
    </citation>
    <scope>NUCLEOTIDE SEQUENCE [LARGE SCALE GENOMIC DNA]</scope>
    <source>
        <strain evidence="1">cv. AL8/78</strain>
    </source>
</reference>
<accession>A0A452YW28</accession>
<protein>
    <submittedName>
        <fullName evidence="1">Uncharacterized protein</fullName>
    </submittedName>
</protein>
<proteinExistence type="predicted"/>
<dbReference type="Proteomes" id="UP000015105">
    <property type="component" value="Chromosome 1D"/>
</dbReference>
<dbReference type="Gramene" id="AET1Gv20551600.1">
    <property type="protein sequence ID" value="AET1Gv20551600.1"/>
    <property type="gene ID" value="AET1Gv20551600"/>
</dbReference>
<sequence>MNWVCLDFGTLKFHIFHMGWDTLFISCLDSLEKYLSASQISPSYSFFLLLRFDSGRIADLLA</sequence>